<evidence type="ECO:0000313" key="2">
    <source>
        <dbReference type="Proteomes" id="UP000299102"/>
    </source>
</evidence>
<dbReference type="AlphaFoldDB" id="A0A4C1T6H4"/>
<dbReference type="EMBL" id="BGZK01000039">
    <property type="protein sequence ID" value="GBP10093.1"/>
    <property type="molecule type" value="Genomic_DNA"/>
</dbReference>
<gene>
    <name evidence="1" type="ORF">EVAR_77520_1</name>
</gene>
<dbReference type="Proteomes" id="UP000299102">
    <property type="component" value="Unassembled WGS sequence"/>
</dbReference>
<sequence length="236" mass="26981">MLVRGETSQVVEPVMMTLPTRSDLPALFCDVIDYDHQSNLALLPSFILEFNTHVTCTHFFRKQSRRIQTSSTTLLVNLGLLCSRRHRGSAFDLVTARIEPFTFYFKTTVLKIKPPPSRLPNATHFHILTLLVSEDFMAGCSRYLEPVHPKIKLQVPCKHYSHYRTAAARARRRDVRRPSPVRRRCSPCRLGRSRFSRYGFRAGRLPAKTSRAVNARDRYLFIAGGRTSTAPAHPSK</sequence>
<name>A0A4C1T6H4_EUMVA</name>
<proteinExistence type="predicted"/>
<protein>
    <submittedName>
        <fullName evidence="1">Uncharacterized protein</fullName>
    </submittedName>
</protein>
<accession>A0A4C1T6H4</accession>
<evidence type="ECO:0000313" key="1">
    <source>
        <dbReference type="EMBL" id="GBP10093.1"/>
    </source>
</evidence>
<reference evidence="1 2" key="1">
    <citation type="journal article" date="2019" name="Commun. Biol.">
        <title>The bagworm genome reveals a unique fibroin gene that provides high tensile strength.</title>
        <authorList>
            <person name="Kono N."/>
            <person name="Nakamura H."/>
            <person name="Ohtoshi R."/>
            <person name="Tomita M."/>
            <person name="Numata K."/>
            <person name="Arakawa K."/>
        </authorList>
    </citation>
    <scope>NUCLEOTIDE SEQUENCE [LARGE SCALE GENOMIC DNA]</scope>
</reference>
<organism evidence="1 2">
    <name type="scientific">Eumeta variegata</name>
    <name type="common">Bagworm moth</name>
    <name type="synonym">Eumeta japonica</name>
    <dbReference type="NCBI Taxonomy" id="151549"/>
    <lineage>
        <taxon>Eukaryota</taxon>
        <taxon>Metazoa</taxon>
        <taxon>Ecdysozoa</taxon>
        <taxon>Arthropoda</taxon>
        <taxon>Hexapoda</taxon>
        <taxon>Insecta</taxon>
        <taxon>Pterygota</taxon>
        <taxon>Neoptera</taxon>
        <taxon>Endopterygota</taxon>
        <taxon>Lepidoptera</taxon>
        <taxon>Glossata</taxon>
        <taxon>Ditrysia</taxon>
        <taxon>Tineoidea</taxon>
        <taxon>Psychidae</taxon>
        <taxon>Oiketicinae</taxon>
        <taxon>Eumeta</taxon>
    </lineage>
</organism>
<comment type="caution">
    <text evidence="1">The sequence shown here is derived from an EMBL/GenBank/DDBJ whole genome shotgun (WGS) entry which is preliminary data.</text>
</comment>
<keyword evidence="2" id="KW-1185">Reference proteome</keyword>